<keyword evidence="7 9" id="KW-0030">Aminoacyl-tRNA synthetase</keyword>
<dbReference type="PANTHER" id="PTHR43707">
    <property type="entry name" value="HISTIDYL-TRNA SYNTHETASE"/>
    <property type="match status" value="1"/>
</dbReference>
<dbReference type="PANTHER" id="PTHR43707:SF1">
    <property type="entry name" value="HISTIDINE--TRNA LIGASE, MITOCHONDRIAL-RELATED"/>
    <property type="match status" value="1"/>
</dbReference>
<accession>A0ABR8PC09</accession>
<dbReference type="GO" id="GO:0004821">
    <property type="term" value="F:histidine-tRNA ligase activity"/>
    <property type="evidence" value="ECO:0007669"/>
    <property type="project" value="UniProtKB-EC"/>
</dbReference>
<dbReference type="CDD" id="cd00859">
    <property type="entry name" value="HisRS_anticodon"/>
    <property type="match status" value="1"/>
</dbReference>
<dbReference type="InterPro" id="IPR006195">
    <property type="entry name" value="aa-tRNA-synth_II"/>
</dbReference>
<dbReference type="Pfam" id="PF13393">
    <property type="entry name" value="tRNA-synt_His"/>
    <property type="match status" value="1"/>
</dbReference>
<dbReference type="InterPro" id="IPR015807">
    <property type="entry name" value="His-tRNA-ligase"/>
</dbReference>
<dbReference type="RefSeq" id="WP_191684182.1">
    <property type="nucleotide sequence ID" value="NZ_JACSQW010000007.1"/>
</dbReference>
<sequence length="425" mass="48422">MEYQKPKGTADLLPGTTNLWEKVEGVAREVFDQFGYRGIRTPMFEDYNVFSRNVGDTSDIVEKEMYDFHDKGDRHIALRPEGTAGVVRAYVENKLYGPEYPKPYKVYYMGPMFRYERPQSGRQREFHQIGVEALNNESPQIDVEVIAMAMQLFKRFGVPNVKLTINTLGDKKVREDYRNALINFLKPHYDELSSDSQERMYRNPLRVLDSKDVGDQKIVAQAPSILDYLDDESQQYFDQVQALLKELGIEYEIDTNMVRGLDYYNHTIFEIMSDSPVFGGGYTTVCAGGRYNGLISQLGGPEEGGIGFGMGVERLMLLLQQENPEFAPQDELDVFFASANADGDDLAFKILNQIRDKGVVADKDYSGVKVGKQIKEAFRRNAKYFAVFGEREVEEGQFQLKNAATKDTVDVKIADFVAEPTKYLR</sequence>
<evidence type="ECO:0000256" key="8">
    <source>
        <dbReference type="ARBA" id="ARBA00047639"/>
    </source>
</evidence>
<dbReference type="CDD" id="cd00773">
    <property type="entry name" value="HisRS-like_core"/>
    <property type="match status" value="1"/>
</dbReference>
<keyword evidence="4 9" id="KW-0547">Nucleotide-binding</keyword>
<keyword evidence="12" id="KW-1185">Reference proteome</keyword>
<evidence type="ECO:0000259" key="10">
    <source>
        <dbReference type="PROSITE" id="PS50862"/>
    </source>
</evidence>
<dbReference type="SUPFAM" id="SSF55681">
    <property type="entry name" value="Class II aaRS and biotin synthetases"/>
    <property type="match status" value="1"/>
</dbReference>
<evidence type="ECO:0000256" key="9">
    <source>
        <dbReference type="HAMAP-Rule" id="MF_00127"/>
    </source>
</evidence>
<keyword evidence="2 9" id="KW-0963">Cytoplasm</keyword>
<evidence type="ECO:0000313" key="11">
    <source>
        <dbReference type="EMBL" id="MBD7894831.1"/>
    </source>
</evidence>
<evidence type="ECO:0000256" key="7">
    <source>
        <dbReference type="ARBA" id="ARBA00023146"/>
    </source>
</evidence>
<dbReference type="PROSITE" id="PS50862">
    <property type="entry name" value="AA_TRNA_LIGASE_II"/>
    <property type="match status" value="1"/>
</dbReference>
<keyword evidence="5 9" id="KW-0067">ATP-binding</keyword>
<evidence type="ECO:0000256" key="1">
    <source>
        <dbReference type="ARBA" id="ARBA00008226"/>
    </source>
</evidence>
<dbReference type="Gene3D" id="3.30.930.10">
    <property type="entry name" value="Bira Bifunctional Protein, Domain 2"/>
    <property type="match status" value="1"/>
</dbReference>
<dbReference type="Gene3D" id="3.40.50.800">
    <property type="entry name" value="Anticodon-binding domain"/>
    <property type="match status" value="1"/>
</dbReference>
<comment type="subunit">
    <text evidence="9">Homodimer.</text>
</comment>
<evidence type="ECO:0000256" key="2">
    <source>
        <dbReference type="ARBA" id="ARBA00022490"/>
    </source>
</evidence>
<dbReference type="Pfam" id="PF03129">
    <property type="entry name" value="HGTP_anticodon"/>
    <property type="match status" value="1"/>
</dbReference>
<dbReference type="InterPro" id="IPR041715">
    <property type="entry name" value="HisRS-like_core"/>
</dbReference>
<reference evidence="11 12" key="1">
    <citation type="submission" date="2020-08" db="EMBL/GenBank/DDBJ databases">
        <title>A Genomic Blueprint of the Chicken Gut Microbiome.</title>
        <authorList>
            <person name="Gilroy R."/>
            <person name="Ravi A."/>
            <person name="Getino M."/>
            <person name="Pursley I."/>
            <person name="Horton D.L."/>
            <person name="Alikhan N.-F."/>
            <person name="Baker D."/>
            <person name="Gharbi K."/>
            <person name="Hall N."/>
            <person name="Watson M."/>
            <person name="Adriaenssens E.M."/>
            <person name="Foster-Nyarko E."/>
            <person name="Jarju S."/>
            <person name="Secka A."/>
            <person name="Antonio M."/>
            <person name="Oren A."/>
            <person name="Chaudhuri R."/>
            <person name="La Ragione R.M."/>
            <person name="Hildebrand F."/>
            <person name="Pallen M.J."/>
        </authorList>
    </citation>
    <scope>NUCLEOTIDE SEQUENCE [LARGE SCALE GENOMIC DNA]</scope>
    <source>
        <strain evidence="11 12">Sa3CUN2</strain>
    </source>
</reference>
<keyword evidence="3 9" id="KW-0436">Ligase</keyword>
<evidence type="ECO:0000256" key="3">
    <source>
        <dbReference type="ARBA" id="ARBA00022598"/>
    </source>
</evidence>
<comment type="subcellular location">
    <subcellularLocation>
        <location evidence="9">Cytoplasm</location>
    </subcellularLocation>
</comment>
<keyword evidence="6 9" id="KW-0648">Protein biosynthesis</keyword>
<evidence type="ECO:0000313" key="12">
    <source>
        <dbReference type="Proteomes" id="UP000616837"/>
    </source>
</evidence>
<feature type="domain" description="Aminoacyl-transfer RNA synthetases class-II family profile" evidence="10">
    <location>
        <begin position="1"/>
        <end position="328"/>
    </location>
</feature>
<dbReference type="InterPro" id="IPR036621">
    <property type="entry name" value="Anticodon-bd_dom_sf"/>
</dbReference>
<dbReference type="Proteomes" id="UP000616837">
    <property type="component" value="Unassembled WGS sequence"/>
</dbReference>
<evidence type="ECO:0000256" key="5">
    <source>
        <dbReference type="ARBA" id="ARBA00022840"/>
    </source>
</evidence>
<dbReference type="EMBL" id="JACSQW010000007">
    <property type="protein sequence ID" value="MBD7894831.1"/>
    <property type="molecule type" value="Genomic_DNA"/>
</dbReference>
<dbReference type="EC" id="6.1.1.21" evidence="9"/>
<proteinExistence type="inferred from homology"/>
<protein>
    <recommendedName>
        <fullName evidence="9">Histidine--tRNA ligase</fullName>
        <ecNumber evidence="9">6.1.1.21</ecNumber>
    </recommendedName>
    <alternativeName>
        <fullName evidence="9">Histidyl-tRNA synthetase</fullName>
        <shortName evidence="9">HisRS</shortName>
    </alternativeName>
</protein>
<organism evidence="11 12">
    <name type="scientific">Limosilactobacillus avistercoris</name>
    <dbReference type="NCBI Taxonomy" id="2762243"/>
    <lineage>
        <taxon>Bacteria</taxon>
        <taxon>Bacillati</taxon>
        <taxon>Bacillota</taxon>
        <taxon>Bacilli</taxon>
        <taxon>Lactobacillales</taxon>
        <taxon>Lactobacillaceae</taxon>
        <taxon>Limosilactobacillus</taxon>
    </lineage>
</organism>
<evidence type="ECO:0000256" key="6">
    <source>
        <dbReference type="ARBA" id="ARBA00022917"/>
    </source>
</evidence>
<dbReference type="PIRSF" id="PIRSF001549">
    <property type="entry name" value="His-tRNA_synth"/>
    <property type="match status" value="1"/>
</dbReference>
<dbReference type="InterPro" id="IPR033656">
    <property type="entry name" value="HisRS_anticodon"/>
</dbReference>
<evidence type="ECO:0000256" key="4">
    <source>
        <dbReference type="ARBA" id="ARBA00022741"/>
    </source>
</evidence>
<dbReference type="InterPro" id="IPR045864">
    <property type="entry name" value="aa-tRNA-synth_II/BPL/LPL"/>
</dbReference>
<comment type="similarity">
    <text evidence="1 9">Belongs to the class-II aminoacyl-tRNA synthetase family.</text>
</comment>
<name>A0ABR8PC09_9LACO</name>
<comment type="caution">
    <text evidence="11">The sequence shown here is derived from an EMBL/GenBank/DDBJ whole genome shotgun (WGS) entry which is preliminary data.</text>
</comment>
<dbReference type="SUPFAM" id="SSF52954">
    <property type="entry name" value="Class II aaRS ABD-related"/>
    <property type="match status" value="1"/>
</dbReference>
<dbReference type="HAMAP" id="MF_00127">
    <property type="entry name" value="His_tRNA_synth"/>
    <property type="match status" value="1"/>
</dbReference>
<dbReference type="InterPro" id="IPR004516">
    <property type="entry name" value="HisRS/HisZ"/>
</dbReference>
<dbReference type="InterPro" id="IPR004154">
    <property type="entry name" value="Anticodon-bd"/>
</dbReference>
<gene>
    <name evidence="9" type="primary">hisS</name>
    <name evidence="11" type="ORF">H9564_03730</name>
</gene>
<dbReference type="NCBIfam" id="TIGR00442">
    <property type="entry name" value="hisS"/>
    <property type="match status" value="1"/>
</dbReference>
<comment type="catalytic activity">
    <reaction evidence="8 9">
        <text>tRNA(His) + L-histidine + ATP = L-histidyl-tRNA(His) + AMP + diphosphate + H(+)</text>
        <dbReference type="Rhea" id="RHEA:17313"/>
        <dbReference type="Rhea" id="RHEA-COMP:9665"/>
        <dbReference type="Rhea" id="RHEA-COMP:9689"/>
        <dbReference type="ChEBI" id="CHEBI:15378"/>
        <dbReference type="ChEBI" id="CHEBI:30616"/>
        <dbReference type="ChEBI" id="CHEBI:33019"/>
        <dbReference type="ChEBI" id="CHEBI:57595"/>
        <dbReference type="ChEBI" id="CHEBI:78442"/>
        <dbReference type="ChEBI" id="CHEBI:78527"/>
        <dbReference type="ChEBI" id="CHEBI:456215"/>
        <dbReference type="EC" id="6.1.1.21"/>
    </reaction>
</comment>